<evidence type="ECO:0000313" key="1">
    <source>
        <dbReference type="EMBL" id="ADQ52982.1"/>
    </source>
</evidence>
<dbReference type="RefSeq" id="YP_009011692.1">
    <property type="nucleotide sequence ID" value="NC_023688.1"/>
</dbReference>
<dbReference type="KEGG" id="vg:18560187"/>
<sequence length="95" mass="11051">MYAITYFDDNQRRSVVLQDGRACIFKTKELAKTYEGAILVPKLIELIEKGEFQGKSFFGKEKHKPISLDDSRRIKRMLDTMMIESVTKLTFGKTR</sequence>
<reference evidence="1 2" key="1">
    <citation type="journal article" date="2010" name="Virol. J.">
        <title>Genomes of the T4-related bacteriophages as windows on microbial genome evolution.</title>
        <authorList>
            <person name="Petrov V.M."/>
            <person name="Ratnayaka S."/>
            <person name="Nolan J.M."/>
            <person name="Miller E.S."/>
            <person name="Karam J.D."/>
        </authorList>
    </citation>
    <scope>NUCLEOTIDE SEQUENCE [LARGE SCALE GENOMIC DNA]</scope>
</reference>
<dbReference type="GeneID" id="18560187"/>
<name>E5DQJ6_9CAUD</name>
<keyword evidence="2" id="KW-1185">Reference proteome</keyword>
<organism evidence="1 2">
    <name type="scientific">Aeromonas phage PX29</name>
    <dbReference type="NCBI Taxonomy" id="926067"/>
    <lineage>
        <taxon>Viruses</taxon>
        <taxon>Duplodnaviria</taxon>
        <taxon>Heunggongvirae</taxon>
        <taxon>Uroviricota</taxon>
        <taxon>Caudoviricetes</taxon>
        <taxon>Pantevenvirales</taxon>
        <taxon>Straboviridae</taxon>
        <taxon>Angelvirus</taxon>
        <taxon>Angelvirus px29</taxon>
    </lineage>
</organism>
<dbReference type="Proteomes" id="UP000008726">
    <property type="component" value="Segment"/>
</dbReference>
<gene>
    <name evidence="1" type="ORF">PX29p263</name>
</gene>
<dbReference type="EMBL" id="GU396103">
    <property type="protein sequence ID" value="ADQ52982.1"/>
    <property type="molecule type" value="Genomic_DNA"/>
</dbReference>
<protein>
    <submittedName>
        <fullName evidence="1">Uncharacterized protein</fullName>
    </submittedName>
</protein>
<dbReference type="OrthoDB" id="24094at10239"/>
<dbReference type="InterPro" id="IPR058010">
    <property type="entry name" value="Y01A"/>
</dbReference>
<proteinExistence type="predicted"/>
<evidence type="ECO:0000313" key="2">
    <source>
        <dbReference type="Proteomes" id="UP000008726"/>
    </source>
</evidence>
<dbReference type="Pfam" id="PF25693">
    <property type="entry name" value="Phage_Y01A"/>
    <property type="match status" value="1"/>
</dbReference>
<accession>E5DQJ6</accession>